<keyword evidence="2" id="KW-1185">Reference proteome</keyword>
<accession>A0A553PHE6</accession>
<dbReference type="EMBL" id="VCGU01000004">
    <property type="protein sequence ID" value="TRY77095.1"/>
    <property type="molecule type" value="Genomic_DNA"/>
</dbReference>
<name>A0A553PHE6_TIGCA</name>
<protein>
    <submittedName>
        <fullName evidence="1">Uncharacterized protein</fullName>
    </submittedName>
</protein>
<dbReference type="Proteomes" id="UP000318571">
    <property type="component" value="Chromosome 5"/>
</dbReference>
<proteinExistence type="predicted"/>
<organism evidence="1 2">
    <name type="scientific">Tigriopus californicus</name>
    <name type="common">Marine copepod</name>
    <dbReference type="NCBI Taxonomy" id="6832"/>
    <lineage>
        <taxon>Eukaryota</taxon>
        <taxon>Metazoa</taxon>
        <taxon>Ecdysozoa</taxon>
        <taxon>Arthropoda</taxon>
        <taxon>Crustacea</taxon>
        <taxon>Multicrustacea</taxon>
        <taxon>Hexanauplia</taxon>
        <taxon>Copepoda</taxon>
        <taxon>Harpacticoida</taxon>
        <taxon>Harpacticidae</taxon>
        <taxon>Tigriopus</taxon>
    </lineage>
</organism>
<comment type="caution">
    <text evidence="1">The sequence shown here is derived from an EMBL/GenBank/DDBJ whole genome shotgun (WGS) entry which is preliminary data.</text>
</comment>
<evidence type="ECO:0000313" key="2">
    <source>
        <dbReference type="Proteomes" id="UP000318571"/>
    </source>
</evidence>
<sequence>MYESIQKACEVESSMNAAEFLTEKQRLKMVQSHQESFDCDGRSDTNIQSVAKQKKSKKVDRLFEDKEYLSRLASGIGDPEGGKPRGSVTNKISSTAREALTFLEARVEFWKQVELGPKSRVMTK</sequence>
<reference evidence="1 2" key="1">
    <citation type="journal article" date="2018" name="Nat. Ecol. Evol.">
        <title>Genomic signatures of mitonuclear coevolution across populations of Tigriopus californicus.</title>
        <authorList>
            <person name="Barreto F.S."/>
            <person name="Watson E.T."/>
            <person name="Lima T.G."/>
            <person name="Willett C.S."/>
            <person name="Edmands S."/>
            <person name="Li W."/>
            <person name="Burton R.S."/>
        </authorList>
    </citation>
    <scope>NUCLEOTIDE SEQUENCE [LARGE SCALE GENOMIC DNA]</scope>
    <source>
        <strain evidence="1 2">San Diego</strain>
    </source>
</reference>
<dbReference type="AlphaFoldDB" id="A0A553PHE6"/>
<evidence type="ECO:0000313" key="1">
    <source>
        <dbReference type="EMBL" id="TRY77095.1"/>
    </source>
</evidence>
<gene>
    <name evidence="1" type="ORF">TCAL_15904</name>
</gene>